<dbReference type="GO" id="GO:0003700">
    <property type="term" value="F:DNA-binding transcription factor activity"/>
    <property type="evidence" value="ECO:0007669"/>
    <property type="project" value="InterPro"/>
</dbReference>
<name>A0A849AF74_9ACTN</name>
<dbReference type="SMART" id="SM00418">
    <property type="entry name" value="HTH_ARSR"/>
    <property type="match status" value="1"/>
</dbReference>
<feature type="domain" description="HTH arsR-type" evidence="1">
    <location>
        <begin position="8"/>
        <end position="103"/>
    </location>
</feature>
<dbReference type="PANTHER" id="PTHR39168:SF1">
    <property type="entry name" value="TRANSCRIPTIONAL REGULATORY PROTEIN"/>
    <property type="match status" value="1"/>
</dbReference>
<dbReference type="InterPro" id="IPR011991">
    <property type="entry name" value="ArsR-like_HTH"/>
</dbReference>
<dbReference type="GO" id="GO:0032791">
    <property type="term" value="F:lead ion binding"/>
    <property type="evidence" value="ECO:0007669"/>
    <property type="project" value="TreeGrafter"/>
</dbReference>
<dbReference type="InterPro" id="IPR001845">
    <property type="entry name" value="HTH_ArsR_DNA-bd_dom"/>
</dbReference>
<proteinExistence type="predicted"/>
<evidence type="ECO:0000259" key="1">
    <source>
        <dbReference type="PROSITE" id="PS50987"/>
    </source>
</evidence>
<dbReference type="SUPFAM" id="SSF46785">
    <property type="entry name" value="Winged helix' DNA-binding domain"/>
    <property type="match status" value="1"/>
</dbReference>
<dbReference type="InterPro" id="IPR036388">
    <property type="entry name" value="WH-like_DNA-bd_sf"/>
</dbReference>
<comment type="caution">
    <text evidence="2">The sequence shown here is derived from an EMBL/GenBank/DDBJ whole genome shotgun (WGS) entry which is preliminary data.</text>
</comment>
<dbReference type="GO" id="GO:0003677">
    <property type="term" value="F:DNA binding"/>
    <property type="evidence" value="ECO:0007669"/>
    <property type="project" value="TreeGrafter"/>
</dbReference>
<dbReference type="Pfam" id="PF01022">
    <property type="entry name" value="HTH_5"/>
    <property type="match status" value="1"/>
</dbReference>
<dbReference type="GO" id="GO:0010288">
    <property type="term" value="P:response to lead ion"/>
    <property type="evidence" value="ECO:0007669"/>
    <property type="project" value="TreeGrafter"/>
</dbReference>
<dbReference type="PROSITE" id="PS50987">
    <property type="entry name" value="HTH_ARSR_2"/>
    <property type="match status" value="1"/>
</dbReference>
<dbReference type="InterPro" id="IPR052543">
    <property type="entry name" value="HTH_Metal-responsive_Reg"/>
</dbReference>
<dbReference type="GO" id="GO:0097063">
    <property type="term" value="F:cadmium ion sensor activity"/>
    <property type="evidence" value="ECO:0007669"/>
    <property type="project" value="TreeGrafter"/>
</dbReference>
<dbReference type="RefSeq" id="WP_171200816.1">
    <property type="nucleotide sequence ID" value="NZ_JABEND010000010.1"/>
</dbReference>
<gene>
    <name evidence="2" type="ORF">HKD39_15685</name>
</gene>
<dbReference type="EMBL" id="JABEND010000010">
    <property type="protein sequence ID" value="NNG37120.1"/>
    <property type="molecule type" value="Genomic_DNA"/>
</dbReference>
<dbReference type="Proteomes" id="UP000562984">
    <property type="component" value="Unassembled WGS sequence"/>
</dbReference>
<accession>A0A849AF74</accession>
<evidence type="ECO:0000313" key="3">
    <source>
        <dbReference type="Proteomes" id="UP000562984"/>
    </source>
</evidence>
<reference evidence="2 3" key="1">
    <citation type="submission" date="2020-05" db="EMBL/GenBank/DDBJ databases">
        <title>Nakamurella sp. DB0629 isolated from air conditioner.</title>
        <authorList>
            <person name="Kim D.H."/>
            <person name="Kim D.-U."/>
        </authorList>
    </citation>
    <scope>NUCLEOTIDE SEQUENCE [LARGE SCALE GENOMIC DNA]</scope>
    <source>
        <strain evidence="2 3">DB0629</strain>
    </source>
</reference>
<organism evidence="2 3">
    <name type="scientific">Nakamurella aerolata</name>
    <dbReference type="NCBI Taxonomy" id="1656892"/>
    <lineage>
        <taxon>Bacteria</taxon>
        <taxon>Bacillati</taxon>
        <taxon>Actinomycetota</taxon>
        <taxon>Actinomycetes</taxon>
        <taxon>Nakamurellales</taxon>
        <taxon>Nakamurellaceae</taxon>
        <taxon>Nakamurella</taxon>
    </lineage>
</organism>
<dbReference type="InterPro" id="IPR036390">
    <property type="entry name" value="WH_DNA-bd_sf"/>
</dbReference>
<dbReference type="PANTHER" id="PTHR39168">
    <property type="entry name" value="TRANSCRIPTIONAL REGULATOR-RELATED"/>
    <property type="match status" value="1"/>
</dbReference>
<keyword evidence="3" id="KW-1185">Reference proteome</keyword>
<dbReference type="GO" id="GO:0046686">
    <property type="term" value="P:response to cadmium ion"/>
    <property type="evidence" value="ECO:0007669"/>
    <property type="project" value="TreeGrafter"/>
</dbReference>
<dbReference type="Gene3D" id="1.10.10.10">
    <property type="entry name" value="Winged helix-like DNA-binding domain superfamily/Winged helix DNA-binding domain"/>
    <property type="match status" value="1"/>
</dbReference>
<dbReference type="AlphaFoldDB" id="A0A849AF74"/>
<sequence length="264" mass="28244">MPAKIPSRVDGGEPDIAKPAELIGHPARAAMLMALLDGRSLPMTRLAHEAGVAASTASAHLARLQNGGLVQVRQQGRHRYFAISNRDVAAAVEALARLSPIAPVTSLRAGTRSGQLRFARSCFDHLAGRLGTAVMGSLIDRGYIVGGNGLHDPGTAKRDRFSARGKDIEYALSDAGERWFTETGALPTDKERAGRRAMVCYCVDWTEQRHHLAGIAGDALLTWMLQQGWLRRSTSVKRAIRVTPAGHDALISELGVDTGQLGAA</sequence>
<protein>
    <submittedName>
        <fullName evidence="2">Helix-turn-helix transcriptional regulator</fullName>
    </submittedName>
</protein>
<dbReference type="CDD" id="cd00090">
    <property type="entry name" value="HTH_ARSR"/>
    <property type="match status" value="1"/>
</dbReference>
<evidence type="ECO:0000313" key="2">
    <source>
        <dbReference type="EMBL" id="NNG37120.1"/>
    </source>
</evidence>